<evidence type="ECO:0000259" key="2">
    <source>
        <dbReference type="Pfam" id="PF03914"/>
    </source>
</evidence>
<sequence>MGARVMHAKYRGRFLSLLSKCLTRNELLPAHIVAAFSKRLCRSVISSPPSTGLFVLALVSNLLRKHSECRFLIQRSDDGEIEDAFVTSSADPIETHALKTSLWEVVALEKHYFSSIGVLAKSLGTIEESKLPLHQIEEFSDHTYESLFEMERKKRKETALAFVEPQSLLTDNDVFSTFLTTNK</sequence>
<name>A0AAD2CTJ2_9STRA</name>
<dbReference type="GO" id="GO:0032040">
    <property type="term" value="C:small-subunit processome"/>
    <property type="evidence" value="ECO:0007669"/>
    <property type="project" value="TreeGrafter"/>
</dbReference>
<comment type="caution">
    <text evidence="3">The sequence shown here is derived from an EMBL/GenBank/DDBJ whole genome shotgun (WGS) entry which is preliminary data.</text>
</comment>
<reference evidence="3" key="1">
    <citation type="submission" date="2023-08" db="EMBL/GenBank/DDBJ databases">
        <authorList>
            <person name="Audoor S."/>
            <person name="Bilcke G."/>
        </authorList>
    </citation>
    <scope>NUCLEOTIDE SEQUENCE</scope>
</reference>
<accession>A0AAD2CTJ2</accession>
<dbReference type="PANTHER" id="PTHR12455:SF0">
    <property type="entry name" value="NUCLEOLAR COMPLEX PROTEIN 4 HOMOLOG"/>
    <property type="match status" value="1"/>
</dbReference>
<protein>
    <recommendedName>
        <fullName evidence="2">CCAAT-binding factor domain-containing protein</fullName>
    </recommendedName>
</protein>
<proteinExistence type="inferred from homology"/>
<dbReference type="InterPro" id="IPR027193">
    <property type="entry name" value="Noc4"/>
</dbReference>
<evidence type="ECO:0000256" key="1">
    <source>
        <dbReference type="ARBA" id="ARBA00007797"/>
    </source>
</evidence>
<comment type="similarity">
    <text evidence="1">Belongs to the CBF/MAK21 family.</text>
</comment>
<dbReference type="Pfam" id="PF03914">
    <property type="entry name" value="CBF"/>
    <property type="match status" value="1"/>
</dbReference>
<dbReference type="EMBL" id="CAKOGP040000990">
    <property type="protein sequence ID" value="CAJ1940975.1"/>
    <property type="molecule type" value="Genomic_DNA"/>
</dbReference>
<dbReference type="InterPro" id="IPR005612">
    <property type="entry name" value="CCAAT-binding_factor"/>
</dbReference>
<dbReference type="AlphaFoldDB" id="A0AAD2CTJ2"/>
<dbReference type="GO" id="GO:0030692">
    <property type="term" value="C:Noc4p-Nop14p complex"/>
    <property type="evidence" value="ECO:0007669"/>
    <property type="project" value="TreeGrafter"/>
</dbReference>
<evidence type="ECO:0000313" key="4">
    <source>
        <dbReference type="Proteomes" id="UP001295423"/>
    </source>
</evidence>
<dbReference type="Proteomes" id="UP001295423">
    <property type="component" value="Unassembled WGS sequence"/>
</dbReference>
<dbReference type="GO" id="GO:0042254">
    <property type="term" value="P:ribosome biogenesis"/>
    <property type="evidence" value="ECO:0007669"/>
    <property type="project" value="InterPro"/>
</dbReference>
<dbReference type="PANTHER" id="PTHR12455">
    <property type="entry name" value="NUCLEOLAR COMPLEX PROTEIN 4"/>
    <property type="match status" value="1"/>
</dbReference>
<feature type="domain" description="CCAAT-binding factor" evidence="2">
    <location>
        <begin position="4"/>
        <end position="120"/>
    </location>
</feature>
<evidence type="ECO:0000313" key="3">
    <source>
        <dbReference type="EMBL" id="CAJ1940975.1"/>
    </source>
</evidence>
<gene>
    <name evidence="3" type="ORF">CYCCA115_LOCUS7299</name>
</gene>
<organism evidence="3 4">
    <name type="scientific">Cylindrotheca closterium</name>
    <dbReference type="NCBI Taxonomy" id="2856"/>
    <lineage>
        <taxon>Eukaryota</taxon>
        <taxon>Sar</taxon>
        <taxon>Stramenopiles</taxon>
        <taxon>Ochrophyta</taxon>
        <taxon>Bacillariophyta</taxon>
        <taxon>Bacillariophyceae</taxon>
        <taxon>Bacillariophycidae</taxon>
        <taxon>Bacillariales</taxon>
        <taxon>Bacillariaceae</taxon>
        <taxon>Cylindrotheca</taxon>
    </lineage>
</organism>
<keyword evidence="4" id="KW-1185">Reference proteome</keyword>